<dbReference type="SMART" id="SM00086">
    <property type="entry name" value="PAC"/>
    <property type="match status" value="2"/>
</dbReference>
<feature type="domain" description="HAMP" evidence="11">
    <location>
        <begin position="553"/>
        <end position="605"/>
    </location>
</feature>
<dbReference type="EMBL" id="JXXZ01000002">
    <property type="protein sequence ID" value="KJZ01621.1"/>
    <property type="molecule type" value="Genomic_DNA"/>
</dbReference>
<accession>A0A0F4Q1N3</accession>
<dbReference type="PROSITE" id="PS50111">
    <property type="entry name" value="CHEMOTAXIS_TRANSDUC_2"/>
    <property type="match status" value="1"/>
</dbReference>
<dbReference type="InterPro" id="IPR004090">
    <property type="entry name" value="Chemotax_Me-accpt_rcpt"/>
</dbReference>
<dbReference type="InterPro" id="IPR001610">
    <property type="entry name" value="PAC"/>
</dbReference>
<reference evidence="12 13" key="1">
    <citation type="journal article" date="2015" name="BMC Genomics">
        <title>Genome mining reveals unlocked bioactive potential of marine Gram-negative bacteria.</title>
        <authorList>
            <person name="Machado H."/>
            <person name="Sonnenschein E.C."/>
            <person name="Melchiorsen J."/>
            <person name="Gram L."/>
        </authorList>
    </citation>
    <scope>NUCLEOTIDE SEQUENCE [LARGE SCALE GENOMIC DNA]</scope>
    <source>
        <strain evidence="12 13">S3137</strain>
    </source>
</reference>
<dbReference type="GO" id="GO:0006935">
    <property type="term" value="P:chemotaxis"/>
    <property type="evidence" value="ECO:0007669"/>
    <property type="project" value="InterPro"/>
</dbReference>
<dbReference type="PROSITE" id="PS50113">
    <property type="entry name" value="PAC"/>
    <property type="match status" value="2"/>
</dbReference>
<evidence type="ECO:0000256" key="3">
    <source>
        <dbReference type="ARBA" id="ARBA00023224"/>
    </source>
</evidence>
<comment type="subcellular location">
    <subcellularLocation>
        <location evidence="1">Membrane</location>
    </subcellularLocation>
</comment>
<dbReference type="OrthoDB" id="9765776at2"/>
<feature type="compositionally biased region" description="Polar residues" evidence="7">
    <location>
        <begin position="877"/>
        <end position="891"/>
    </location>
</feature>
<dbReference type="PRINTS" id="PR00260">
    <property type="entry name" value="CHEMTRNSDUCR"/>
</dbReference>
<dbReference type="eggNOG" id="COG0840">
    <property type="taxonomic scope" value="Bacteria"/>
</dbReference>
<feature type="coiled-coil region" evidence="6">
    <location>
        <begin position="372"/>
        <end position="401"/>
    </location>
</feature>
<dbReference type="SMART" id="SM00283">
    <property type="entry name" value="MA"/>
    <property type="match status" value="1"/>
</dbReference>
<dbReference type="FunFam" id="3.30.450.20:FF:000075">
    <property type="entry name" value="Methyl-accepting chemotaxis protein"/>
    <property type="match status" value="2"/>
</dbReference>
<dbReference type="PANTHER" id="PTHR43531">
    <property type="entry name" value="PROTEIN ICFG"/>
    <property type="match status" value="1"/>
</dbReference>
<feature type="domain" description="PAS" evidence="9">
    <location>
        <begin position="149"/>
        <end position="189"/>
    </location>
</feature>
<dbReference type="GeneID" id="58227122"/>
<dbReference type="InterPro" id="IPR013655">
    <property type="entry name" value="PAS_fold_3"/>
</dbReference>
<evidence type="ECO:0000259" key="11">
    <source>
        <dbReference type="PROSITE" id="PS50885"/>
    </source>
</evidence>
<feature type="coiled-coil region" evidence="6">
    <location>
        <begin position="810"/>
        <end position="837"/>
    </location>
</feature>
<organism evidence="12 13">
    <name type="scientific">Pseudoalteromonas ruthenica</name>
    <dbReference type="NCBI Taxonomy" id="151081"/>
    <lineage>
        <taxon>Bacteria</taxon>
        <taxon>Pseudomonadati</taxon>
        <taxon>Pseudomonadota</taxon>
        <taxon>Gammaproteobacteria</taxon>
        <taxon>Alteromonadales</taxon>
        <taxon>Pseudoalteromonadaceae</taxon>
        <taxon>Pseudoalteromonas</taxon>
    </lineage>
</organism>
<dbReference type="PATRIC" id="fig|151081.8.peg.1442"/>
<dbReference type="PROSITE" id="PS50112">
    <property type="entry name" value="PAS"/>
    <property type="match status" value="1"/>
</dbReference>
<dbReference type="InterPro" id="IPR000014">
    <property type="entry name" value="PAS"/>
</dbReference>
<dbReference type="NCBIfam" id="TIGR00229">
    <property type="entry name" value="sensory_box"/>
    <property type="match status" value="2"/>
</dbReference>
<name>A0A0F4Q1N3_9GAMM</name>
<dbReference type="AlphaFoldDB" id="A0A0F4Q1N3"/>
<feature type="domain" description="PAC" evidence="10">
    <location>
        <begin position="86"/>
        <end position="138"/>
    </location>
</feature>
<evidence type="ECO:0000256" key="2">
    <source>
        <dbReference type="ARBA" id="ARBA00022481"/>
    </source>
</evidence>
<dbReference type="Pfam" id="PF13188">
    <property type="entry name" value="PAS_8"/>
    <property type="match status" value="2"/>
</dbReference>
<gene>
    <name evidence="12" type="ORF">TW72_01315</name>
</gene>
<dbReference type="Pfam" id="PF08447">
    <property type="entry name" value="PAS_3"/>
    <property type="match status" value="2"/>
</dbReference>
<evidence type="ECO:0000256" key="5">
    <source>
        <dbReference type="PROSITE-ProRule" id="PRU00284"/>
    </source>
</evidence>
<evidence type="ECO:0000256" key="1">
    <source>
        <dbReference type="ARBA" id="ARBA00004370"/>
    </source>
</evidence>
<feature type="domain" description="Methyl-accepting transducer" evidence="8">
    <location>
        <begin position="610"/>
        <end position="839"/>
    </location>
</feature>
<dbReference type="CDD" id="cd11386">
    <property type="entry name" value="MCP_signal"/>
    <property type="match status" value="1"/>
</dbReference>
<dbReference type="InterPro" id="IPR000700">
    <property type="entry name" value="PAS-assoc_C"/>
</dbReference>
<evidence type="ECO:0000313" key="13">
    <source>
        <dbReference type="Proteomes" id="UP000033664"/>
    </source>
</evidence>
<dbReference type="InterPro" id="IPR004089">
    <property type="entry name" value="MCPsignal_dom"/>
</dbReference>
<dbReference type="GO" id="GO:0007165">
    <property type="term" value="P:signal transduction"/>
    <property type="evidence" value="ECO:0007669"/>
    <property type="project" value="UniProtKB-KW"/>
</dbReference>
<evidence type="ECO:0000256" key="6">
    <source>
        <dbReference type="SAM" id="Coils"/>
    </source>
</evidence>
<keyword evidence="13" id="KW-1185">Reference proteome</keyword>
<evidence type="ECO:0000256" key="4">
    <source>
        <dbReference type="ARBA" id="ARBA00029447"/>
    </source>
</evidence>
<comment type="similarity">
    <text evidence="4">Belongs to the methyl-accepting chemotaxis (MCP) protein family.</text>
</comment>
<dbReference type="FunFam" id="1.10.287.950:FF:000001">
    <property type="entry name" value="Methyl-accepting chemotaxis sensory transducer"/>
    <property type="match status" value="1"/>
</dbReference>
<evidence type="ECO:0000313" key="12">
    <source>
        <dbReference type="EMBL" id="KJZ01621.1"/>
    </source>
</evidence>
<protein>
    <submittedName>
        <fullName evidence="12">Chemotaxis protein</fullName>
    </submittedName>
</protein>
<dbReference type="Pfam" id="PF18947">
    <property type="entry name" value="HAMP_2"/>
    <property type="match status" value="1"/>
</dbReference>
<keyword evidence="2" id="KW-0488">Methylation</keyword>
<dbReference type="PROSITE" id="PS50885">
    <property type="entry name" value="HAMP"/>
    <property type="match status" value="1"/>
</dbReference>
<dbReference type="SUPFAM" id="SSF55785">
    <property type="entry name" value="PYP-like sensor domain (PAS domain)"/>
    <property type="match status" value="3"/>
</dbReference>
<dbReference type="CDD" id="cd00130">
    <property type="entry name" value="PAS"/>
    <property type="match status" value="2"/>
</dbReference>
<dbReference type="RefSeq" id="WP_045979085.1">
    <property type="nucleotide sequence ID" value="NZ_JXXY01000006.1"/>
</dbReference>
<proteinExistence type="inferred from homology"/>
<evidence type="ECO:0000259" key="8">
    <source>
        <dbReference type="PROSITE" id="PS50111"/>
    </source>
</evidence>
<evidence type="ECO:0000259" key="9">
    <source>
        <dbReference type="PROSITE" id="PS50112"/>
    </source>
</evidence>
<dbReference type="GO" id="GO:0004888">
    <property type="term" value="F:transmembrane signaling receptor activity"/>
    <property type="evidence" value="ECO:0007669"/>
    <property type="project" value="InterPro"/>
</dbReference>
<dbReference type="PANTHER" id="PTHR43531:SF14">
    <property type="entry name" value="METHYL-ACCEPTING CHEMOTAXIS PROTEIN I-RELATED"/>
    <property type="match status" value="1"/>
</dbReference>
<evidence type="ECO:0000259" key="10">
    <source>
        <dbReference type="PROSITE" id="PS50113"/>
    </source>
</evidence>
<dbReference type="SUPFAM" id="SSF58104">
    <property type="entry name" value="Methyl-accepting chemotaxis protein (MCP) signaling domain"/>
    <property type="match status" value="1"/>
</dbReference>
<feature type="region of interest" description="Disordered" evidence="7">
    <location>
        <begin position="621"/>
        <end position="643"/>
    </location>
</feature>
<dbReference type="Gene3D" id="3.30.450.20">
    <property type="entry name" value="PAS domain"/>
    <property type="match status" value="4"/>
</dbReference>
<dbReference type="GO" id="GO:0005886">
    <property type="term" value="C:plasma membrane"/>
    <property type="evidence" value="ECO:0007669"/>
    <property type="project" value="TreeGrafter"/>
</dbReference>
<sequence>MGWFTKESNTSNEDTMLLKALNRSQAVIEFTPSGNILTANDNFLRVMGYNLEEIQGQHHRLFVDAKEASSPEYKRFWQRLSAGEYISDEFRRVDKSGEDIWIQASYNPVMNQQGEVVKVVKFATDITESKLKRAELEGRAKAISRAQAVIEFELDGTIITANDNFLSTLGYRLEEIKGQHHRMFVTPEEAASPEYTVFWQRLSQGEYNSGQYKRIGKNGAEIWIQASYNPIFDMNGDPVKVVKYAIDITEQRQQERQARESARLASALKVCQANVMMADNDLNIVFVNEQVKAMLRNREKQIQSALPNFKVDDLIGTCVDDFHAKPSHQRAMLAKLDEPYNTNLKLAGLTFNLIATPWVDEDGKRLGTIVEWQDMTEELAREEKQKQAARENLRVRRALDNVSTNTMIADNDHNIVYLNEAVVNMMRNAERDLRKDLPNFDSNNLVGQNIDVFHKNPAHQRSMLEKLSTTYSTEIVVGGRTFGLVANPILTEEGERAGTVVEWDDRTAEVSIEKEINDLVGAARRGELNARVSLDGKDDFFLRLSKGLNQLVEVVDEAVDETATMLDSLAHGDLTKRIDSDFQGAFEKLKRDANSTADKLTEMIEKITSSANLVATGAEEISQGNTDLSQRTEEQASSLEETASSMEEMTSTVKQNADNAKVASELAEKTCDKAKQGGDVVNRAVSGMAEINEASKKIADIIGVIDEIAFQTNLLALNAAVEAARAGEQGRGFAVVAGEVRNLAQRSAGAAKEIKELIRDSVGKVEDGTVLVNESGATLQDIVESVQKVTQMISDISEASIEQSSGIEQVNKAVAQMDEMTQQNAALVEQASAASESMAEQANSMRQLLSFFSINMQAALPDMSTSPSNAVKRLNGAKTQANKSPAPSGNNFVDDGDEWEEF</sequence>
<feature type="region of interest" description="Disordered" evidence="7">
    <location>
        <begin position="864"/>
        <end position="902"/>
    </location>
</feature>
<dbReference type="Proteomes" id="UP000033664">
    <property type="component" value="Unassembled WGS sequence"/>
</dbReference>
<keyword evidence="6" id="KW-0175">Coiled coil</keyword>
<dbReference type="InterPro" id="IPR003660">
    <property type="entry name" value="HAMP_dom"/>
</dbReference>
<dbReference type="SMART" id="SM00091">
    <property type="entry name" value="PAS"/>
    <property type="match status" value="4"/>
</dbReference>
<dbReference type="InterPro" id="IPR051310">
    <property type="entry name" value="MCP_chemotaxis"/>
</dbReference>
<evidence type="ECO:0000256" key="7">
    <source>
        <dbReference type="SAM" id="MobiDB-lite"/>
    </source>
</evidence>
<dbReference type="InterPro" id="IPR035965">
    <property type="entry name" value="PAS-like_dom_sf"/>
</dbReference>
<dbReference type="Pfam" id="PF00015">
    <property type="entry name" value="MCPsignal"/>
    <property type="match status" value="1"/>
</dbReference>
<dbReference type="Gene3D" id="1.10.287.950">
    <property type="entry name" value="Methyl-accepting chemotaxis protein"/>
    <property type="match status" value="1"/>
</dbReference>
<keyword evidence="3 5" id="KW-0807">Transducer</keyword>
<feature type="domain" description="PAC" evidence="10">
    <location>
        <begin position="208"/>
        <end position="260"/>
    </location>
</feature>
<comment type="caution">
    <text evidence="12">The sequence shown here is derived from an EMBL/GenBank/DDBJ whole genome shotgun (WGS) entry which is preliminary data.</text>
</comment>